<evidence type="ECO:0000313" key="2">
    <source>
        <dbReference type="Proteomes" id="UP000254343"/>
    </source>
</evidence>
<protein>
    <submittedName>
        <fullName evidence="1">Uncharacterized protein</fullName>
    </submittedName>
</protein>
<dbReference type="AlphaFoldDB" id="A0A380W686"/>
<gene>
    <name evidence="1" type="ORF">NCTC12722_01640</name>
</gene>
<reference evidence="1 2" key="1">
    <citation type="submission" date="2018-06" db="EMBL/GenBank/DDBJ databases">
        <authorList>
            <consortium name="Pathogen Informatics"/>
            <person name="Doyle S."/>
        </authorList>
    </citation>
    <scope>NUCLEOTIDE SEQUENCE [LARGE SCALE GENOMIC DNA]</scope>
    <source>
        <strain evidence="1 2">NCTC12722</strain>
    </source>
</reference>
<evidence type="ECO:0000313" key="1">
    <source>
        <dbReference type="EMBL" id="SUU84450.1"/>
    </source>
</evidence>
<proteinExistence type="predicted"/>
<sequence length="66" mass="7548">MVKVWGSDKGDDFTCPKCGSVYETELHRSPFRDSDSANCSVCHEEMARWNSTTYPVYTLKTARKPK</sequence>
<dbReference type="OrthoDB" id="8265484at2"/>
<dbReference type="EMBL" id="UIGB01000001">
    <property type="protein sequence ID" value="SUU84450.1"/>
    <property type="molecule type" value="Genomic_DNA"/>
</dbReference>
<accession>A0A380W686</accession>
<dbReference type="Proteomes" id="UP000254343">
    <property type="component" value="Unassembled WGS sequence"/>
</dbReference>
<organism evidence="1 2">
    <name type="scientific">Afipia felis</name>
    <name type="common">Cat scratch disease bacillus</name>
    <dbReference type="NCBI Taxonomy" id="1035"/>
    <lineage>
        <taxon>Bacteria</taxon>
        <taxon>Pseudomonadati</taxon>
        <taxon>Pseudomonadota</taxon>
        <taxon>Alphaproteobacteria</taxon>
        <taxon>Hyphomicrobiales</taxon>
        <taxon>Nitrobacteraceae</taxon>
        <taxon>Afipia</taxon>
    </lineage>
</organism>
<name>A0A380W686_AFIFE</name>